<evidence type="ECO:0000313" key="11">
    <source>
        <dbReference type="Proteomes" id="UP000247978"/>
    </source>
</evidence>
<dbReference type="GO" id="GO:0016020">
    <property type="term" value="C:membrane"/>
    <property type="evidence" value="ECO:0007669"/>
    <property type="project" value="InterPro"/>
</dbReference>
<evidence type="ECO:0000256" key="2">
    <source>
        <dbReference type="ARBA" id="ARBA00022679"/>
    </source>
</evidence>
<keyword evidence="4 7" id="KW-0418">Kinase</keyword>
<keyword evidence="8" id="KW-0175">Coiled coil</keyword>
<dbReference type="PROSITE" id="PS50109">
    <property type="entry name" value="HIS_KIN"/>
    <property type="match status" value="1"/>
</dbReference>
<dbReference type="CDD" id="cd16917">
    <property type="entry name" value="HATPase_UhpB-NarQ-NarX-like"/>
    <property type="match status" value="1"/>
</dbReference>
<dbReference type="InterPro" id="IPR036890">
    <property type="entry name" value="HATPase_C_sf"/>
</dbReference>
<dbReference type="PANTHER" id="PTHR24421">
    <property type="entry name" value="NITRATE/NITRITE SENSOR PROTEIN NARX-RELATED"/>
    <property type="match status" value="1"/>
</dbReference>
<dbReference type="InterPro" id="IPR008595">
    <property type="entry name" value="DegS"/>
</dbReference>
<comment type="function">
    <text evidence="7">Member of the two-component regulatory system DegS/DegU, which plays an important role in the transition growth phase.</text>
</comment>
<evidence type="ECO:0000256" key="6">
    <source>
        <dbReference type="ARBA" id="ARBA00023012"/>
    </source>
</evidence>
<dbReference type="InterPro" id="IPR005467">
    <property type="entry name" value="His_kinase_dom"/>
</dbReference>
<dbReference type="Pfam" id="PF05384">
    <property type="entry name" value="DegS"/>
    <property type="match status" value="1"/>
</dbReference>
<dbReference type="EC" id="2.7.13.3" evidence="7"/>
<keyword evidence="7" id="KW-0904">Protein phosphatase</keyword>
<dbReference type="AlphaFoldDB" id="A0A2V3W973"/>
<dbReference type="PANTHER" id="PTHR24421:SF55">
    <property type="entry name" value="SENSOR HISTIDINE KINASE YDFH"/>
    <property type="match status" value="1"/>
</dbReference>
<comment type="caution">
    <text evidence="10">The sequence shown here is derived from an EMBL/GenBank/DDBJ whole genome shotgun (WGS) entry which is preliminary data.</text>
</comment>
<dbReference type="InterPro" id="IPR016381">
    <property type="entry name" value="Sig_transdc_His_kinase_DegS"/>
</dbReference>
<keyword evidence="3 7" id="KW-0547">Nucleotide-binding</keyword>
<dbReference type="Gene3D" id="1.20.5.1930">
    <property type="match status" value="1"/>
</dbReference>
<dbReference type="Pfam" id="PF02518">
    <property type="entry name" value="HATPase_c"/>
    <property type="match status" value="1"/>
</dbReference>
<dbReference type="Pfam" id="PF07730">
    <property type="entry name" value="HisKA_3"/>
    <property type="match status" value="1"/>
</dbReference>
<organism evidence="10 11">
    <name type="scientific">Pseudogracilibacillus auburnensis</name>
    <dbReference type="NCBI Taxonomy" id="1494959"/>
    <lineage>
        <taxon>Bacteria</taxon>
        <taxon>Bacillati</taxon>
        <taxon>Bacillota</taxon>
        <taxon>Bacilli</taxon>
        <taxon>Bacillales</taxon>
        <taxon>Bacillaceae</taxon>
        <taxon>Pseudogracilibacillus</taxon>
    </lineage>
</organism>
<dbReference type="GO" id="GO:0000155">
    <property type="term" value="F:phosphorelay sensor kinase activity"/>
    <property type="evidence" value="ECO:0007669"/>
    <property type="project" value="UniProtKB-UniRule"/>
</dbReference>
<gene>
    <name evidence="10" type="ORF">DFR56_102329</name>
</gene>
<dbReference type="GO" id="GO:0005737">
    <property type="term" value="C:cytoplasm"/>
    <property type="evidence" value="ECO:0007669"/>
    <property type="project" value="UniProtKB-SubCell"/>
</dbReference>
<evidence type="ECO:0000256" key="8">
    <source>
        <dbReference type="SAM" id="Coils"/>
    </source>
</evidence>
<evidence type="ECO:0000259" key="9">
    <source>
        <dbReference type="PROSITE" id="PS50109"/>
    </source>
</evidence>
<keyword evidence="6 7" id="KW-0902">Two-component regulatory system</keyword>
<dbReference type="InterPro" id="IPR050482">
    <property type="entry name" value="Sensor_HK_TwoCompSys"/>
</dbReference>
<evidence type="ECO:0000256" key="4">
    <source>
        <dbReference type="ARBA" id="ARBA00022777"/>
    </source>
</evidence>
<sequence>MDKKTLDTIIDEMTNVVEKSKDEIFHISEEAMEEHAHLQRELEETKMMVKDYIKRGDRLEVEVRKSRQKLSVVSREFNRYTESDIRHVYEETHSLQTNLAIMRQEEKRLRQKRDELERRIIRLKRTIEHATNLGRKVSVVLTYLHDDFSKVNKALKTAKEKQQFGLKIIEAQEIERKRLSREIHDGPAQMLANILIRSEIVDLAFREGNVEQALKEVKSIRGNIRSSLQEVRRIIYDLRPMALDDLGLFPTIKKHIATMSEYNNIEIELILLGDERRLEANYEVAIFRLVQEALQNAINHAEANLIKVTIEVLPDQITVIIRDDGIGFDHDIEKKDSFGLIGMKERVEILDGKLLIESGRGEGTTIRIIVPYNQSFDRS</sequence>
<keyword evidence="5 7" id="KW-0067">ATP-binding</keyword>
<dbReference type="SUPFAM" id="SSF55874">
    <property type="entry name" value="ATPase domain of HSP90 chaperone/DNA topoisomerase II/histidine kinase"/>
    <property type="match status" value="1"/>
</dbReference>
<keyword evidence="2 7" id="KW-0808">Transferase</keyword>
<dbReference type="GO" id="GO:0005524">
    <property type="term" value="F:ATP binding"/>
    <property type="evidence" value="ECO:0007669"/>
    <property type="project" value="UniProtKB-UniRule"/>
</dbReference>
<dbReference type="InterPro" id="IPR011712">
    <property type="entry name" value="Sig_transdc_His_kin_sub3_dim/P"/>
</dbReference>
<dbReference type="PIRSF" id="PIRSF003169">
    <property type="entry name" value="STHK_DegS"/>
    <property type="match status" value="1"/>
</dbReference>
<evidence type="ECO:0000313" key="10">
    <source>
        <dbReference type="EMBL" id="PXW89551.1"/>
    </source>
</evidence>
<keyword evidence="11" id="KW-1185">Reference proteome</keyword>
<dbReference type="RefSeq" id="WP_242694451.1">
    <property type="nucleotide sequence ID" value="NZ_JADIJL010000001.1"/>
</dbReference>
<dbReference type="GO" id="GO:0004721">
    <property type="term" value="F:phosphoprotein phosphatase activity"/>
    <property type="evidence" value="ECO:0007669"/>
    <property type="project" value="UniProtKB-UniRule"/>
</dbReference>
<evidence type="ECO:0000256" key="1">
    <source>
        <dbReference type="ARBA" id="ARBA00000085"/>
    </source>
</evidence>
<dbReference type="EMBL" id="QJJQ01000002">
    <property type="protein sequence ID" value="PXW89551.1"/>
    <property type="molecule type" value="Genomic_DNA"/>
</dbReference>
<comment type="subcellular location">
    <subcellularLocation>
        <location evidence="7">Cytoplasm</location>
    </subcellularLocation>
</comment>
<evidence type="ECO:0000256" key="7">
    <source>
        <dbReference type="PIRNR" id="PIRNR003169"/>
    </source>
</evidence>
<name>A0A2V3W973_9BACI</name>
<keyword evidence="7" id="KW-0378">Hydrolase</keyword>
<feature type="domain" description="Histidine kinase" evidence="9">
    <location>
        <begin position="178"/>
        <end position="374"/>
    </location>
</feature>
<feature type="coiled-coil region" evidence="8">
    <location>
        <begin position="28"/>
        <end position="55"/>
    </location>
</feature>
<reference evidence="10 11" key="1">
    <citation type="submission" date="2018-05" db="EMBL/GenBank/DDBJ databases">
        <title>Genomic Encyclopedia of Type Strains, Phase IV (KMG-IV): sequencing the most valuable type-strain genomes for metagenomic binning, comparative biology and taxonomic classification.</title>
        <authorList>
            <person name="Goeker M."/>
        </authorList>
    </citation>
    <scope>NUCLEOTIDE SEQUENCE [LARGE SCALE GENOMIC DNA]</scope>
    <source>
        <strain evidence="10 11">DSM 28556</strain>
    </source>
</reference>
<dbReference type="Proteomes" id="UP000247978">
    <property type="component" value="Unassembled WGS sequence"/>
</dbReference>
<dbReference type="GO" id="GO:0046983">
    <property type="term" value="F:protein dimerization activity"/>
    <property type="evidence" value="ECO:0007669"/>
    <property type="project" value="InterPro"/>
</dbReference>
<dbReference type="InterPro" id="IPR003594">
    <property type="entry name" value="HATPase_dom"/>
</dbReference>
<protein>
    <recommendedName>
        <fullName evidence="7">Signal transduction histidine-protein kinase/phosphatase DegS</fullName>
        <ecNumber evidence="7">2.7.13.3</ecNumber>
        <ecNumber evidence="7">3.1.3.-</ecNumber>
    </recommendedName>
</protein>
<dbReference type="Gene3D" id="3.30.565.10">
    <property type="entry name" value="Histidine kinase-like ATPase, C-terminal domain"/>
    <property type="match status" value="1"/>
</dbReference>
<dbReference type="EC" id="3.1.3.-" evidence="7"/>
<evidence type="ECO:0000256" key="3">
    <source>
        <dbReference type="ARBA" id="ARBA00022741"/>
    </source>
</evidence>
<feature type="coiled-coil region" evidence="8">
    <location>
        <begin position="99"/>
        <end position="133"/>
    </location>
</feature>
<comment type="catalytic activity">
    <reaction evidence="1 7">
        <text>ATP + protein L-histidine = ADP + protein N-phospho-L-histidine.</text>
        <dbReference type="EC" id="2.7.13.3"/>
    </reaction>
</comment>
<dbReference type="SMART" id="SM00387">
    <property type="entry name" value="HATPase_c"/>
    <property type="match status" value="1"/>
</dbReference>
<keyword evidence="7" id="KW-0963">Cytoplasm</keyword>
<proteinExistence type="predicted"/>
<accession>A0A2V3W973</accession>
<evidence type="ECO:0000256" key="5">
    <source>
        <dbReference type="ARBA" id="ARBA00022840"/>
    </source>
</evidence>